<keyword evidence="5" id="KW-0169">Cobalamin biosynthesis</keyword>
<dbReference type="SUPFAM" id="SSF53383">
    <property type="entry name" value="PLP-dependent transferases"/>
    <property type="match status" value="1"/>
</dbReference>
<evidence type="ECO:0000256" key="3">
    <source>
        <dbReference type="ARBA" id="ARBA00004953"/>
    </source>
</evidence>
<dbReference type="EMBL" id="JAMFMB010000016">
    <property type="protein sequence ID" value="MCL6284558.1"/>
    <property type="molecule type" value="Genomic_DNA"/>
</dbReference>
<keyword evidence="12" id="KW-1185">Reference proteome</keyword>
<organism evidence="11 12">
    <name type="scientific">Ruegeria spongiae</name>
    <dbReference type="NCBI Taxonomy" id="2942209"/>
    <lineage>
        <taxon>Bacteria</taxon>
        <taxon>Pseudomonadati</taxon>
        <taxon>Pseudomonadota</taxon>
        <taxon>Alphaproteobacteria</taxon>
        <taxon>Rhodobacterales</taxon>
        <taxon>Roseobacteraceae</taxon>
        <taxon>Ruegeria</taxon>
    </lineage>
</organism>
<evidence type="ECO:0000256" key="7">
    <source>
        <dbReference type="ARBA" id="ARBA00023239"/>
    </source>
</evidence>
<protein>
    <recommendedName>
        <fullName evidence="4">threonine-phosphate decarboxylase</fullName>
        <ecNumber evidence="4">4.1.1.81</ecNumber>
    </recommendedName>
    <alternativeName>
        <fullName evidence="8">L-threonine-O-3-phosphate decarboxylase</fullName>
    </alternativeName>
</protein>
<evidence type="ECO:0000313" key="12">
    <source>
        <dbReference type="Proteomes" id="UP001203880"/>
    </source>
</evidence>
<comment type="catalytic activity">
    <reaction evidence="9">
        <text>O-phospho-L-threonine + H(+) = (R)-1-aminopropan-2-yl phosphate + CO2</text>
        <dbReference type="Rhea" id="RHEA:11492"/>
        <dbReference type="ChEBI" id="CHEBI:15378"/>
        <dbReference type="ChEBI" id="CHEBI:16526"/>
        <dbReference type="ChEBI" id="CHEBI:58563"/>
        <dbReference type="ChEBI" id="CHEBI:58675"/>
        <dbReference type="EC" id="4.1.1.81"/>
    </reaction>
</comment>
<evidence type="ECO:0000256" key="1">
    <source>
        <dbReference type="ARBA" id="ARBA00001933"/>
    </source>
</evidence>
<evidence type="ECO:0000256" key="6">
    <source>
        <dbReference type="ARBA" id="ARBA00022898"/>
    </source>
</evidence>
<accession>A0ABT0Q3W9</accession>
<dbReference type="Pfam" id="PF00155">
    <property type="entry name" value="Aminotran_1_2"/>
    <property type="match status" value="1"/>
</dbReference>
<dbReference type="PANTHER" id="PTHR42885">
    <property type="entry name" value="HISTIDINOL-PHOSPHATE AMINOTRANSFERASE-RELATED"/>
    <property type="match status" value="1"/>
</dbReference>
<evidence type="ECO:0000256" key="5">
    <source>
        <dbReference type="ARBA" id="ARBA00022573"/>
    </source>
</evidence>
<dbReference type="InterPro" id="IPR015424">
    <property type="entry name" value="PyrdxlP-dep_Trfase"/>
</dbReference>
<dbReference type="InterPro" id="IPR005860">
    <property type="entry name" value="CobD"/>
</dbReference>
<evidence type="ECO:0000259" key="10">
    <source>
        <dbReference type="Pfam" id="PF00155"/>
    </source>
</evidence>
<evidence type="ECO:0000313" key="11">
    <source>
        <dbReference type="EMBL" id="MCL6284558.1"/>
    </source>
</evidence>
<reference evidence="11" key="1">
    <citation type="submission" date="2022-05" db="EMBL/GenBank/DDBJ databases">
        <authorList>
            <person name="Park J.-S."/>
        </authorList>
    </citation>
    <scope>NUCLEOTIDE SEQUENCE</scope>
    <source>
        <strain evidence="11">2012CJ41-6</strain>
    </source>
</reference>
<dbReference type="Gene3D" id="3.40.640.10">
    <property type="entry name" value="Type I PLP-dependent aspartate aminotransferase-like (Major domain)"/>
    <property type="match status" value="1"/>
</dbReference>
<sequence>MSPTHSRAPRDHGGGIDAAIAAHGGTRAGWLDLSTGINPEPYPLPAFSPEDWTALPDHAAFAELEAAARQFWQIPGDARLLPAPGASALIARLPALAPAGRVQITTPTYNEHAAAFAAQGWQVTGSGPSEARVLVHPNNPDGRVWTEGDASTPLSVIDESFCDVMPSRSLVHLADQPGTIILKSFGKFWGLAGLRLGFAIAEPEIIDRLADLAGPWAVSGPALRTGAQALRDTDWATQTRARLTRDAARLDRLLTRAGAELEGGTSLFRLYRVNDAATWQQRLAKAHIWSRIFPYSPHYLRLGLPPASGWERLEAAL</sequence>
<evidence type="ECO:0000256" key="8">
    <source>
        <dbReference type="ARBA" id="ARBA00029996"/>
    </source>
</evidence>
<proteinExistence type="predicted"/>
<dbReference type="NCBIfam" id="TIGR01140">
    <property type="entry name" value="L_thr_O3P_dcar"/>
    <property type="match status" value="1"/>
</dbReference>
<comment type="caution">
    <text evidence="11">The sequence shown here is derived from an EMBL/GenBank/DDBJ whole genome shotgun (WGS) entry which is preliminary data.</text>
</comment>
<dbReference type="InterPro" id="IPR004839">
    <property type="entry name" value="Aminotransferase_I/II_large"/>
</dbReference>
<dbReference type="PANTHER" id="PTHR42885:SF1">
    <property type="entry name" value="THREONINE-PHOSPHATE DECARBOXYLASE"/>
    <property type="match status" value="1"/>
</dbReference>
<dbReference type="Proteomes" id="UP001203880">
    <property type="component" value="Unassembled WGS sequence"/>
</dbReference>
<comment type="pathway">
    <text evidence="3">Cofactor biosynthesis; adenosylcobalamin biosynthesis.</text>
</comment>
<gene>
    <name evidence="11" type="primary">cobD</name>
    <name evidence="11" type="ORF">M3P21_13565</name>
</gene>
<evidence type="ECO:0000256" key="2">
    <source>
        <dbReference type="ARBA" id="ARBA00003444"/>
    </source>
</evidence>
<dbReference type="CDD" id="cd00609">
    <property type="entry name" value="AAT_like"/>
    <property type="match status" value="1"/>
</dbReference>
<evidence type="ECO:0000256" key="4">
    <source>
        <dbReference type="ARBA" id="ARBA00012285"/>
    </source>
</evidence>
<dbReference type="EC" id="4.1.1.81" evidence="4"/>
<dbReference type="InterPro" id="IPR015422">
    <property type="entry name" value="PyrdxlP-dep_Trfase_small"/>
</dbReference>
<keyword evidence="7 11" id="KW-0456">Lyase</keyword>
<name>A0ABT0Q3W9_9RHOB</name>
<dbReference type="InterPro" id="IPR004838">
    <property type="entry name" value="NHTrfase_class1_PyrdxlP-BS"/>
</dbReference>
<evidence type="ECO:0000256" key="9">
    <source>
        <dbReference type="ARBA" id="ARBA00048531"/>
    </source>
</evidence>
<dbReference type="PROSITE" id="PS00105">
    <property type="entry name" value="AA_TRANSFER_CLASS_1"/>
    <property type="match status" value="1"/>
</dbReference>
<dbReference type="Gene3D" id="3.90.1150.10">
    <property type="entry name" value="Aspartate Aminotransferase, domain 1"/>
    <property type="match status" value="1"/>
</dbReference>
<keyword evidence="6" id="KW-0663">Pyridoxal phosphate</keyword>
<comment type="cofactor">
    <cofactor evidence="1">
        <name>pyridoxal 5'-phosphate</name>
        <dbReference type="ChEBI" id="CHEBI:597326"/>
    </cofactor>
</comment>
<comment type="function">
    <text evidence="2">Decarboxylates L-threonine-O-3-phosphate to yield (R)-1-amino-2-propanol O-2-phosphate, the precursor for the linkage between the nucleotide loop and the corrin ring in cobalamin.</text>
</comment>
<feature type="domain" description="Aminotransferase class I/classII large" evidence="10">
    <location>
        <begin position="137"/>
        <end position="304"/>
    </location>
</feature>
<dbReference type="GO" id="GO:0048472">
    <property type="term" value="F:threonine-phosphate decarboxylase activity"/>
    <property type="evidence" value="ECO:0007669"/>
    <property type="project" value="UniProtKB-EC"/>
</dbReference>
<dbReference type="InterPro" id="IPR015421">
    <property type="entry name" value="PyrdxlP-dep_Trfase_major"/>
</dbReference>